<organism evidence="2 3">
    <name type="scientific">Sporidiobolus salmonicolor</name>
    <name type="common">Yeast-like fungus</name>
    <name type="synonym">Sporobolomyces salmonicolor</name>
    <dbReference type="NCBI Taxonomy" id="5005"/>
    <lineage>
        <taxon>Eukaryota</taxon>
        <taxon>Fungi</taxon>
        <taxon>Dikarya</taxon>
        <taxon>Basidiomycota</taxon>
        <taxon>Pucciniomycotina</taxon>
        <taxon>Microbotryomycetes</taxon>
        <taxon>Sporidiobolales</taxon>
        <taxon>Sporidiobolaceae</taxon>
        <taxon>Sporobolomyces</taxon>
    </lineage>
</organism>
<dbReference type="EMBL" id="CENE01000004">
    <property type="protein sequence ID" value="CEQ40013.1"/>
    <property type="molecule type" value="Genomic_DNA"/>
</dbReference>
<feature type="compositionally biased region" description="Low complexity" evidence="1">
    <location>
        <begin position="444"/>
        <end position="460"/>
    </location>
</feature>
<name>A0A0D6EJT2_SPOSA</name>
<dbReference type="Pfam" id="PF03357">
    <property type="entry name" value="Snf7"/>
    <property type="match status" value="1"/>
</dbReference>
<feature type="compositionally biased region" description="Basic and acidic residues" evidence="1">
    <location>
        <begin position="404"/>
        <end position="436"/>
    </location>
</feature>
<evidence type="ECO:0000256" key="1">
    <source>
        <dbReference type="SAM" id="MobiDB-lite"/>
    </source>
</evidence>
<feature type="region of interest" description="Disordered" evidence="1">
    <location>
        <begin position="404"/>
        <end position="460"/>
    </location>
</feature>
<gene>
    <name evidence="2" type="primary">SPOSA6832_01591</name>
</gene>
<dbReference type="GO" id="GO:0009898">
    <property type="term" value="C:cytoplasmic side of plasma membrane"/>
    <property type="evidence" value="ECO:0007669"/>
    <property type="project" value="TreeGrafter"/>
</dbReference>
<dbReference type="GO" id="GO:0032511">
    <property type="term" value="P:late endosome to vacuole transport via multivesicular body sorting pathway"/>
    <property type="evidence" value="ECO:0007669"/>
    <property type="project" value="TreeGrafter"/>
</dbReference>
<keyword evidence="3" id="KW-1185">Reference proteome</keyword>
<dbReference type="AlphaFoldDB" id="A0A0D6EJT2"/>
<dbReference type="GO" id="GO:0000815">
    <property type="term" value="C:ESCRT III complex"/>
    <property type="evidence" value="ECO:0007669"/>
    <property type="project" value="TreeGrafter"/>
</dbReference>
<dbReference type="PANTHER" id="PTHR22761:SF96">
    <property type="entry name" value="BCDNA.GH08385"/>
    <property type="match status" value="1"/>
</dbReference>
<accession>A0A0D6EJT2</accession>
<dbReference type="GO" id="GO:0005771">
    <property type="term" value="C:multivesicular body"/>
    <property type="evidence" value="ECO:0007669"/>
    <property type="project" value="TreeGrafter"/>
</dbReference>
<dbReference type="InterPro" id="IPR005024">
    <property type="entry name" value="Snf7_fam"/>
</dbReference>
<proteinExistence type="predicted"/>
<evidence type="ECO:0000313" key="3">
    <source>
        <dbReference type="Proteomes" id="UP000243876"/>
    </source>
</evidence>
<protein>
    <submittedName>
        <fullName evidence="2">SPOSA6832_01591-mRNA-1:cds</fullName>
    </submittedName>
</protein>
<dbReference type="Pfam" id="PF25880">
    <property type="entry name" value="WHD_CHMP7_1st"/>
    <property type="match status" value="1"/>
</dbReference>
<reference evidence="3" key="1">
    <citation type="submission" date="2015-02" db="EMBL/GenBank/DDBJ databases">
        <authorList>
            <person name="Gon?alves P."/>
        </authorList>
    </citation>
    <scope>NUCLEOTIDE SEQUENCE [LARGE SCALE GENOMIC DNA]</scope>
</reference>
<evidence type="ECO:0000313" key="2">
    <source>
        <dbReference type="EMBL" id="CEQ40013.1"/>
    </source>
</evidence>
<sequence>MAEEASDPLKAYLSKLPEHSTARIQFLYSSLPARKQANPTGYSSALSWWRKTLVDLVQKGLLGEDKLVLQADEALRERLRWDKVGRPTSLGVIISELAQSSDLIPLDTYLSSPVPQGFSVLSLLSRPFWWGLSKVLGSSDLGEAADEAEWTTRKGEWVIPDLVEDPPQKAASSLTAKLPDLHADTISRLYTLKSFESKLGALCLPGVTLSERDCRVLAKYLSAKGYCAVDGDVIKFGPPLSTGSAQQTPPITPSDRSTLSLLATLTSLSTYIASIEARIAAEQAQMARYHASKNMGMVKSHLVARKRLEKLLEERVGGRDRVQEVVWAIERATGDEETLSALSLGSATLQQILASPTLQLSNIEATTSALDDALASATEINEAVDSVAPLDSALEDEVDDELKKLVEADRNEEREKERREEEHRVREAERKLKEVEAPNEAEPAEMPARAELAREPAGAQ</sequence>
<dbReference type="OrthoDB" id="10250120at2759"/>
<dbReference type="GO" id="GO:0006900">
    <property type="term" value="P:vesicle budding from membrane"/>
    <property type="evidence" value="ECO:0007669"/>
    <property type="project" value="TreeGrafter"/>
</dbReference>
<dbReference type="Proteomes" id="UP000243876">
    <property type="component" value="Unassembled WGS sequence"/>
</dbReference>
<dbReference type="PANTHER" id="PTHR22761">
    <property type="entry name" value="CHARGED MULTIVESICULAR BODY PROTEIN"/>
    <property type="match status" value="1"/>
</dbReference>